<comment type="caution">
    <text evidence="1">The sequence shown here is derived from an EMBL/GenBank/DDBJ whole genome shotgun (WGS) entry which is preliminary data.</text>
</comment>
<organism evidence="1 2">
    <name type="scientific">Lapidilactobacillus mulanensis</name>
    <dbReference type="NCBI Taxonomy" id="2485999"/>
    <lineage>
        <taxon>Bacteria</taxon>
        <taxon>Bacillati</taxon>
        <taxon>Bacillota</taxon>
        <taxon>Bacilli</taxon>
        <taxon>Lactobacillales</taxon>
        <taxon>Lactobacillaceae</taxon>
        <taxon>Lapidilactobacillus</taxon>
    </lineage>
</organism>
<proteinExistence type="predicted"/>
<name>A0ABW4DLN8_9LACO</name>
<evidence type="ECO:0000313" key="1">
    <source>
        <dbReference type="EMBL" id="MFD1464894.1"/>
    </source>
</evidence>
<evidence type="ECO:0000313" key="2">
    <source>
        <dbReference type="Proteomes" id="UP001597244"/>
    </source>
</evidence>
<sequence>MDYFLNGVLSESNTPIEVKMLQRLTTFQELGRAAKVVLCGYSVNSYTFIQQHHLEKNVVSCYDWLQEVAEFKKPALRRDDLPQLDNYQRENAKGGYAYLAANRMVARSYVNKRGQITHVNYYDESEQRLETDQYDLRGFLSRKQFFNVQQELVGEQYLNPVGQVCLDVAYAQKQPVYFNLIRKQRVFTEQQAFWQYCLAHILVDPEVVISERREYDQLLKKIPGKLRIVRLYNANFDGDESIAQIFLIRKQAQFVNTHTVLLDEYTVSAAELKQTWQQILTTNL</sequence>
<accession>A0ABW4DLN8</accession>
<keyword evidence="2" id="KW-1185">Reference proteome</keyword>
<reference evidence="2" key="1">
    <citation type="journal article" date="2019" name="Int. J. Syst. Evol. Microbiol.">
        <title>The Global Catalogue of Microorganisms (GCM) 10K type strain sequencing project: providing services to taxonomists for standard genome sequencing and annotation.</title>
        <authorList>
            <consortium name="The Broad Institute Genomics Platform"/>
            <consortium name="The Broad Institute Genome Sequencing Center for Infectious Disease"/>
            <person name="Wu L."/>
            <person name="Ma J."/>
        </authorList>
    </citation>
    <scope>NUCLEOTIDE SEQUENCE [LARGE SCALE GENOMIC DNA]</scope>
    <source>
        <strain evidence="2">CCM 8951</strain>
    </source>
</reference>
<gene>
    <name evidence="1" type="ORF">ACFQ4L_02145</name>
</gene>
<dbReference type="EMBL" id="JBHTOF010000020">
    <property type="protein sequence ID" value="MFD1464894.1"/>
    <property type="molecule type" value="Genomic_DNA"/>
</dbReference>
<dbReference type="Proteomes" id="UP001597244">
    <property type="component" value="Unassembled WGS sequence"/>
</dbReference>
<protein>
    <submittedName>
        <fullName evidence="1">Uncharacterized protein</fullName>
    </submittedName>
</protein>
<dbReference type="RefSeq" id="WP_125576120.1">
    <property type="nucleotide sequence ID" value="NZ_JBHTOF010000020.1"/>
</dbReference>